<accession>A0A0A2MCE9</accession>
<evidence type="ECO:0008006" key="3">
    <source>
        <dbReference type="Google" id="ProtNLM"/>
    </source>
</evidence>
<evidence type="ECO:0000313" key="1">
    <source>
        <dbReference type="EMBL" id="KGO89291.1"/>
    </source>
</evidence>
<comment type="caution">
    <text evidence="1">The sequence shown here is derived from an EMBL/GenBank/DDBJ whole genome shotgun (WGS) entry which is preliminary data.</text>
</comment>
<dbReference type="Proteomes" id="UP000030121">
    <property type="component" value="Unassembled WGS sequence"/>
</dbReference>
<sequence>MEKKTIAFIELETHSALLEQWYLLVKEMPSIAFYFFVSPKVKSKITAIPVDCMMVVHNPKEIEKELAGFDAVVVNTFHRNFEQYRMIFQQKKSLVVLHNLNFSLFLQSVNAKNIWPERKRLTYFLKLYCLEKIASGRKTVLQADNFGVLSQSLLDEVNSRSSFGAKTKLLQLNYCNSFSLPKEETLQLVMPGNVSNKRKDIRTLFEILPKLQPQTKLHFTFLGKPESDAVLQQLEELKQKCSAQIEITHYHQFIPWEEYSRVIAKAHLLLCPIKNETSFYLVDEIYGKTKVSGSEADCIYNGKIGLFPTSYPKMNWHNLYYENAQDLESILNHLTFEQLAGEYEKLQPYLNQYTFESVKNKLENQLLQLVNS</sequence>
<dbReference type="RefSeq" id="WP_026981426.1">
    <property type="nucleotide sequence ID" value="NZ_JRLW01000009.1"/>
</dbReference>
<reference evidence="1 2" key="1">
    <citation type="submission" date="2013-09" db="EMBL/GenBank/DDBJ databases">
        <authorList>
            <person name="Zeng Z."/>
            <person name="Chen C."/>
        </authorList>
    </citation>
    <scope>NUCLEOTIDE SEQUENCE [LARGE SCALE GENOMIC DNA]</scope>
    <source>
        <strain evidence="1 2">GH29-5</strain>
    </source>
</reference>
<dbReference type="EMBL" id="JRLW01000009">
    <property type="protein sequence ID" value="KGO89291.1"/>
    <property type="molecule type" value="Genomic_DNA"/>
</dbReference>
<dbReference type="eggNOG" id="ENOG502Z8EB">
    <property type="taxonomic scope" value="Bacteria"/>
</dbReference>
<dbReference type="SUPFAM" id="SSF53756">
    <property type="entry name" value="UDP-Glycosyltransferase/glycogen phosphorylase"/>
    <property type="match status" value="1"/>
</dbReference>
<name>A0A0A2MCE9_9FLAO</name>
<dbReference type="OrthoDB" id="4291430at2"/>
<dbReference type="STRING" id="1121899.GCA_000430025_00418"/>
<dbReference type="AlphaFoldDB" id="A0A0A2MCE9"/>
<organism evidence="1 2">
    <name type="scientific">Flavobacterium suncheonense GH29-5 = DSM 17707</name>
    <dbReference type="NCBI Taxonomy" id="1121899"/>
    <lineage>
        <taxon>Bacteria</taxon>
        <taxon>Pseudomonadati</taxon>
        <taxon>Bacteroidota</taxon>
        <taxon>Flavobacteriia</taxon>
        <taxon>Flavobacteriales</taxon>
        <taxon>Flavobacteriaceae</taxon>
        <taxon>Flavobacterium</taxon>
    </lineage>
</organism>
<dbReference type="Gene3D" id="3.40.50.2000">
    <property type="entry name" value="Glycogen Phosphorylase B"/>
    <property type="match status" value="1"/>
</dbReference>
<evidence type="ECO:0000313" key="2">
    <source>
        <dbReference type="Proteomes" id="UP000030121"/>
    </source>
</evidence>
<keyword evidence="2" id="KW-1185">Reference proteome</keyword>
<proteinExistence type="predicted"/>
<gene>
    <name evidence="1" type="ORF">Q764_07885</name>
</gene>
<protein>
    <recommendedName>
        <fullName evidence="3">Glycosyl transferase family 1 domain-containing protein</fullName>
    </recommendedName>
</protein>